<dbReference type="InterPro" id="IPR001789">
    <property type="entry name" value="Sig_transdc_resp-reg_receiver"/>
</dbReference>
<dbReference type="SMART" id="SM00448">
    <property type="entry name" value="REC"/>
    <property type="match status" value="1"/>
</dbReference>
<dbReference type="Gene3D" id="3.40.50.2300">
    <property type="match status" value="1"/>
</dbReference>
<organism evidence="6 7">
    <name type="scientific">Maritalea mediterranea</name>
    <dbReference type="NCBI Taxonomy" id="2909667"/>
    <lineage>
        <taxon>Bacteria</taxon>
        <taxon>Pseudomonadati</taxon>
        <taxon>Pseudomonadota</taxon>
        <taxon>Alphaproteobacteria</taxon>
        <taxon>Hyphomicrobiales</taxon>
        <taxon>Devosiaceae</taxon>
        <taxon>Maritalea</taxon>
    </lineage>
</organism>
<name>A0ABS9E4Z0_9HYPH</name>
<keyword evidence="3" id="KW-0804">Transcription</keyword>
<dbReference type="RefSeq" id="WP_236112839.1">
    <property type="nucleotide sequence ID" value="NZ_JAKGTI010000001.1"/>
</dbReference>
<evidence type="ECO:0000256" key="3">
    <source>
        <dbReference type="ARBA" id="ARBA00023163"/>
    </source>
</evidence>
<gene>
    <name evidence="6" type="ORF">L1I42_02045</name>
</gene>
<reference evidence="6 7" key="1">
    <citation type="submission" date="2022-01" db="EMBL/GenBank/DDBJ databases">
        <title>Maritalea mediterranea sp. nov., isolated from marine plastic residues from the Malva-rosa beach (Valencia, Spain).</title>
        <authorList>
            <person name="Vidal-Verdu A."/>
            <person name="Molina-Menor E."/>
            <person name="Pascual J."/>
            <person name="Pereto J."/>
            <person name="Porcar M."/>
        </authorList>
    </citation>
    <scope>NUCLEOTIDE SEQUENCE [LARGE SCALE GENOMIC DNA]</scope>
    <source>
        <strain evidence="6 7">P4.10X</strain>
    </source>
</reference>
<dbReference type="PANTHER" id="PTHR44591">
    <property type="entry name" value="STRESS RESPONSE REGULATOR PROTEIN 1"/>
    <property type="match status" value="1"/>
</dbReference>
<dbReference type="Proteomes" id="UP001201217">
    <property type="component" value="Unassembled WGS sequence"/>
</dbReference>
<keyword evidence="1 4" id="KW-0597">Phosphoprotein</keyword>
<feature type="modified residue" description="4-aspartylphosphate" evidence="4">
    <location>
        <position position="52"/>
    </location>
</feature>
<evidence type="ECO:0000259" key="5">
    <source>
        <dbReference type="PROSITE" id="PS50110"/>
    </source>
</evidence>
<keyword evidence="2" id="KW-0805">Transcription regulation</keyword>
<dbReference type="SUPFAM" id="SSF52172">
    <property type="entry name" value="CheY-like"/>
    <property type="match status" value="1"/>
</dbReference>
<dbReference type="EMBL" id="JAKGTI010000001">
    <property type="protein sequence ID" value="MCF4097267.1"/>
    <property type="molecule type" value="Genomic_DNA"/>
</dbReference>
<dbReference type="Pfam" id="PF00072">
    <property type="entry name" value="Response_reg"/>
    <property type="match status" value="1"/>
</dbReference>
<dbReference type="InterPro" id="IPR050595">
    <property type="entry name" value="Bact_response_regulator"/>
</dbReference>
<dbReference type="PANTHER" id="PTHR44591:SF3">
    <property type="entry name" value="RESPONSE REGULATORY DOMAIN-CONTAINING PROTEIN"/>
    <property type="match status" value="1"/>
</dbReference>
<dbReference type="CDD" id="cd17574">
    <property type="entry name" value="REC_OmpR"/>
    <property type="match status" value="1"/>
</dbReference>
<protein>
    <submittedName>
        <fullName evidence="6">Response regulator</fullName>
    </submittedName>
</protein>
<evidence type="ECO:0000313" key="6">
    <source>
        <dbReference type="EMBL" id="MCF4097267.1"/>
    </source>
</evidence>
<evidence type="ECO:0000256" key="4">
    <source>
        <dbReference type="PROSITE-ProRule" id="PRU00169"/>
    </source>
</evidence>
<dbReference type="InterPro" id="IPR011006">
    <property type="entry name" value="CheY-like_superfamily"/>
</dbReference>
<evidence type="ECO:0000256" key="1">
    <source>
        <dbReference type="ARBA" id="ARBA00022553"/>
    </source>
</evidence>
<feature type="domain" description="Response regulatory" evidence="5">
    <location>
        <begin position="3"/>
        <end position="119"/>
    </location>
</feature>
<evidence type="ECO:0000313" key="7">
    <source>
        <dbReference type="Proteomes" id="UP001201217"/>
    </source>
</evidence>
<dbReference type="PROSITE" id="PS50110">
    <property type="entry name" value="RESPONSE_REGULATORY"/>
    <property type="match status" value="1"/>
</dbReference>
<evidence type="ECO:0000256" key="2">
    <source>
        <dbReference type="ARBA" id="ARBA00023015"/>
    </source>
</evidence>
<proteinExistence type="predicted"/>
<sequence>MATILIIDDDPQIIEFLSKLLTGEGYRVLAKQSGQGGLDILKTIIPDAIIVDVMMPMIDGYQFLWHLRSSEATASIPTMMLTSRASKNDIQYGKSLGADMYLAKPPQPEELIGAVKSMTMMLAETRRQAG</sequence>
<accession>A0ABS9E4Z0</accession>
<comment type="caution">
    <text evidence="6">The sequence shown here is derived from an EMBL/GenBank/DDBJ whole genome shotgun (WGS) entry which is preliminary data.</text>
</comment>
<keyword evidence="7" id="KW-1185">Reference proteome</keyword>